<dbReference type="InterPro" id="IPR013154">
    <property type="entry name" value="ADH-like_N"/>
</dbReference>
<evidence type="ECO:0000313" key="3">
    <source>
        <dbReference type="Proteomes" id="UP000183200"/>
    </source>
</evidence>
<dbReference type="OrthoDB" id="648910at2"/>
<keyword evidence="3" id="KW-1185">Reference proteome</keyword>
<dbReference type="Gene3D" id="3.90.180.10">
    <property type="entry name" value="Medium-chain alcohol dehydrogenases, catalytic domain"/>
    <property type="match status" value="1"/>
</dbReference>
<dbReference type="InterPro" id="IPR013149">
    <property type="entry name" value="ADH-like_C"/>
</dbReference>
<dbReference type="InterPro" id="IPR011032">
    <property type="entry name" value="GroES-like_sf"/>
</dbReference>
<dbReference type="InterPro" id="IPR020843">
    <property type="entry name" value="ER"/>
</dbReference>
<dbReference type="PANTHER" id="PTHR45033:SF2">
    <property type="entry name" value="ZINC-TYPE ALCOHOL DEHYDROGENASE-LIKE PROTEIN C1773.06C"/>
    <property type="match status" value="1"/>
</dbReference>
<dbReference type="EMBL" id="FNGY01000001">
    <property type="protein sequence ID" value="SDL27350.1"/>
    <property type="molecule type" value="Genomic_DNA"/>
</dbReference>
<dbReference type="Gene3D" id="3.40.50.720">
    <property type="entry name" value="NAD(P)-binding Rossmann-like Domain"/>
    <property type="match status" value="1"/>
</dbReference>
<dbReference type="Proteomes" id="UP000183200">
    <property type="component" value="Unassembled WGS sequence"/>
</dbReference>
<gene>
    <name evidence="2" type="ORF">SAMN05421820_10122</name>
</gene>
<dbReference type="InterPro" id="IPR036291">
    <property type="entry name" value="NAD(P)-bd_dom_sf"/>
</dbReference>
<accession>A0A1G9IQB0</accession>
<dbReference type="SUPFAM" id="SSF50129">
    <property type="entry name" value="GroES-like"/>
    <property type="match status" value="1"/>
</dbReference>
<organism evidence="2 3">
    <name type="scientific">Pedobacter steynii</name>
    <dbReference type="NCBI Taxonomy" id="430522"/>
    <lineage>
        <taxon>Bacteria</taxon>
        <taxon>Pseudomonadati</taxon>
        <taxon>Bacteroidota</taxon>
        <taxon>Sphingobacteriia</taxon>
        <taxon>Sphingobacteriales</taxon>
        <taxon>Sphingobacteriaceae</taxon>
        <taxon>Pedobacter</taxon>
    </lineage>
</organism>
<dbReference type="PANTHER" id="PTHR45033">
    <property type="match status" value="1"/>
</dbReference>
<dbReference type="InterPro" id="IPR052711">
    <property type="entry name" value="Zinc_ADH-like"/>
</dbReference>
<dbReference type="RefSeq" id="WP_074603888.1">
    <property type="nucleotide sequence ID" value="NZ_FNGY01000001.1"/>
</dbReference>
<name>A0A1G9IQB0_9SPHI</name>
<dbReference type="GO" id="GO:0016491">
    <property type="term" value="F:oxidoreductase activity"/>
    <property type="evidence" value="ECO:0007669"/>
    <property type="project" value="InterPro"/>
</dbReference>
<dbReference type="SMART" id="SM00829">
    <property type="entry name" value="PKS_ER"/>
    <property type="match status" value="1"/>
</dbReference>
<dbReference type="SUPFAM" id="SSF51735">
    <property type="entry name" value="NAD(P)-binding Rossmann-fold domains"/>
    <property type="match status" value="1"/>
</dbReference>
<proteinExistence type="predicted"/>
<reference evidence="3" key="1">
    <citation type="submission" date="2016-10" db="EMBL/GenBank/DDBJ databases">
        <authorList>
            <person name="Varghese N."/>
            <person name="Submissions S."/>
        </authorList>
    </citation>
    <scope>NUCLEOTIDE SEQUENCE [LARGE SCALE GENOMIC DNA]</scope>
    <source>
        <strain evidence="3">DSM 19110</strain>
    </source>
</reference>
<evidence type="ECO:0000313" key="2">
    <source>
        <dbReference type="EMBL" id="SDL27350.1"/>
    </source>
</evidence>
<protein>
    <submittedName>
        <fullName evidence="2">NADPH:quinone reductase</fullName>
    </submittedName>
</protein>
<dbReference type="CDD" id="cd08276">
    <property type="entry name" value="MDR7"/>
    <property type="match status" value="1"/>
</dbReference>
<evidence type="ECO:0000259" key="1">
    <source>
        <dbReference type="SMART" id="SM00829"/>
    </source>
</evidence>
<feature type="domain" description="Enoyl reductase (ER)" evidence="1">
    <location>
        <begin position="11"/>
        <end position="328"/>
    </location>
</feature>
<dbReference type="Pfam" id="PF08240">
    <property type="entry name" value="ADH_N"/>
    <property type="match status" value="1"/>
</dbReference>
<dbReference type="AlphaFoldDB" id="A0A1G9IQB0"/>
<dbReference type="Pfam" id="PF00107">
    <property type="entry name" value="ADH_zinc_N"/>
    <property type="match status" value="1"/>
</dbReference>
<sequence>MKTLIVNKKYGIDHLNITAGQVPEPAANEVLVKVSAISLNYLDLMVIKGDFGHQLPHIPGSDAAGTVLRIGSAVSSFLPGDTVSTHFTPGWQSGNLTPEGLENRLGIGTAGVFATYICLPEAALVKSPVHLSVQEAATLPIAALTAWEALHQAGGLQSGETILLQGTGGVSVFALQFAKLAGARVIITSSSDEKLERAKAMGADHVFNYKTQPDWLEKVKALGGVDLALEVVGTGFKESIQACRFGGRIIIIGFLNGAETSLSIFDFLQKKLSVKGVLVGSKDTFREMNQAIEKADLRPVIDQVFPFSEARQAFEYLAAGKHFGKIVLDLN</sequence>